<gene>
    <name evidence="17" type="ORF">CYJ25_08740</name>
</gene>
<dbReference type="Gene3D" id="3.40.710.10">
    <property type="entry name" value="DD-peptidase/beta-lactamase superfamily"/>
    <property type="match status" value="1"/>
</dbReference>
<dbReference type="GO" id="GO:0071555">
    <property type="term" value="P:cell wall organization"/>
    <property type="evidence" value="ECO:0007669"/>
    <property type="project" value="UniProtKB-KW"/>
</dbReference>
<dbReference type="InterPro" id="IPR050396">
    <property type="entry name" value="Glycosyltr_51/Transpeptidase"/>
</dbReference>
<dbReference type="SUPFAM" id="SSF56601">
    <property type="entry name" value="beta-lactamase/transpeptidase-like"/>
    <property type="match status" value="1"/>
</dbReference>
<evidence type="ECO:0000256" key="3">
    <source>
        <dbReference type="ARBA" id="ARBA00022645"/>
    </source>
</evidence>
<evidence type="ECO:0000256" key="12">
    <source>
        <dbReference type="ARBA" id="ARBA00034000"/>
    </source>
</evidence>
<dbReference type="AlphaFoldDB" id="A0A2I1I3B9"/>
<keyword evidence="4" id="KW-0645">Protease</keyword>
<keyword evidence="5" id="KW-0328">Glycosyltransferase</keyword>
<dbReference type="GO" id="GO:0009252">
    <property type="term" value="P:peptidoglycan biosynthetic process"/>
    <property type="evidence" value="ECO:0007669"/>
    <property type="project" value="UniProtKB-KW"/>
</dbReference>
<keyword evidence="3" id="KW-0121">Carboxypeptidase</keyword>
<dbReference type="GO" id="GO:0008360">
    <property type="term" value="P:regulation of cell shape"/>
    <property type="evidence" value="ECO:0007669"/>
    <property type="project" value="UniProtKB-KW"/>
</dbReference>
<evidence type="ECO:0000256" key="4">
    <source>
        <dbReference type="ARBA" id="ARBA00022670"/>
    </source>
</evidence>
<evidence type="ECO:0000259" key="16">
    <source>
        <dbReference type="Pfam" id="PF00912"/>
    </source>
</evidence>
<evidence type="ECO:0000256" key="9">
    <source>
        <dbReference type="ARBA" id="ARBA00022984"/>
    </source>
</evidence>
<evidence type="ECO:0000259" key="15">
    <source>
        <dbReference type="Pfam" id="PF00905"/>
    </source>
</evidence>
<dbReference type="PANTHER" id="PTHR32282">
    <property type="entry name" value="BINDING PROTEIN TRANSPEPTIDASE, PUTATIVE-RELATED"/>
    <property type="match status" value="1"/>
</dbReference>
<reference evidence="17 18" key="1">
    <citation type="submission" date="2017-12" db="EMBL/GenBank/DDBJ databases">
        <title>Phylogenetic diversity of female urinary microbiome.</title>
        <authorList>
            <person name="Thomas-White K."/>
            <person name="Wolfe A.J."/>
        </authorList>
    </citation>
    <scope>NUCLEOTIDE SEQUENCE [LARGE SCALE GENOMIC DNA]</scope>
    <source>
        <strain evidence="17 18">UMB0250</strain>
    </source>
</reference>
<evidence type="ECO:0000256" key="6">
    <source>
        <dbReference type="ARBA" id="ARBA00022679"/>
    </source>
</evidence>
<evidence type="ECO:0000256" key="7">
    <source>
        <dbReference type="ARBA" id="ARBA00022801"/>
    </source>
</evidence>
<dbReference type="InterPro" id="IPR001460">
    <property type="entry name" value="PCN-bd_Tpept"/>
</dbReference>
<keyword evidence="11" id="KW-0961">Cell wall biogenesis/degradation</keyword>
<name>A0A2I1I3B9_9ACTO</name>
<dbReference type="GO" id="GO:0008955">
    <property type="term" value="F:peptidoglycan glycosyltransferase activity"/>
    <property type="evidence" value="ECO:0007669"/>
    <property type="project" value="UniProtKB-EC"/>
</dbReference>
<evidence type="ECO:0000313" key="17">
    <source>
        <dbReference type="EMBL" id="PKY65609.1"/>
    </source>
</evidence>
<dbReference type="InterPro" id="IPR036950">
    <property type="entry name" value="PBP_transglycosylase"/>
</dbReference>
<evidence type="ECO:0000256" key="5">
    <source>
        <dbReference type="ARBA" id="ARBA00022676"/>
    </source>
</evidence>
<dbReference type="SUPFAM" id="SSF53955">
    <property type="entry name" value="Lysozyme-like"/>
    <property type="match status" value="1"/>
</dbReference>
<sequence length="708" mass="75932">MSHNHSRLIRPAQLVALLVAFVSTSALIGVLGAGMLVPLTGSLALATKSMPEVFNDLPSEIEVVEPAEESHMLDSTGAVIARFYDKQRIVVPSANIADIMKQAIVAVEDKRFYEHDGVDATGIARAFVNNLAETGTQGASTITQQYVRNALLEKGYLEGDAEQVNAATEQTAARKLREIKYALALERKLDKDQVLTGYLNIAPFGPITYGVEAASQRYFSKSASEINYLEAALLAGLVQSPVEYNPLSYPEAAKERRDLVLGLMLDQEVITQEEYDAGVATAIEDMLNPNVSAEGCSGASGSSAYFCDYVLSQFLADDTYGDTSAKREHMLKTAGITIRTTLDPTKQAIAWNSLTGAIPVDDASDVDTALVSVEPSTGHILVMSQNTNYGVEAGQTMANYAANGQFQVGSTYKVFTLLQWFKEGHSAYETVGSANRYYGSNAFHCGDQAINTGAYNVVDLPGKDGAMNVIRATGLSVNQAFVNMASRVDFCQIFQTAYDLGVTQNGEVADLFPANILGTSSTNPLEVAGAFAAIANSGNYCKPNAILSVTDRDENTLKEYAPECSQIIPETAAQQTATTLTQAVGRYYTSTQIADGRQFAGKSGTTDNNSNTWMSGFTPSLATSAWVGHANASTQPVQDVTINGVYYAQLYGETFVGRTIWAPYMSAVLAGTPIEPMPMVSIGSPAPQPRTQQPAAQATEQYEEEDSE</sequence>
<keyword evidence="6" id="KW-0808">Transferase</keyword>
<dbReference type="PANTHER" id="PTHR32282:SF33">
    <property type="entry name" value="PEPTIDOGLYCAN GLYCOSYLTRANSFERASE"/>
    <property type="match status" value="1"/>
</dbReference>
<evidence type="ECO:0000256" key="13">
    <source>
        <dbReference type="ARBA" id="ARBA00049902"/>
    </source>
</evidence>
<dbReference type="GO" id="GO:0009002">
    <property type="term" value="F:serine-type D-Ala-D-Ala carboxypeptidase activity"/>
    <property type="evidence" value="ECO:0007669"/>
    <property type="project" value="UniProtKB-EC"/>
</dbReference>
<feature type="region of interest" description="Disordered" evidence="14">
    <location>
        <begin position="680"/>
        <end position="708"/>
    </location>
</feature>
<dbReference type="EMBL" id="PKKJ01000021">
    <property type="protein sequence ID" value="PKY65609.1"/>
    <property type="molecule type" value="Genomic_DNA"/>
</dbReference>
<evidence type="ECO:0000256" key="8">
    <source>
        <dbReference type="ARBA" id="ARBA00022960"/>
    </source>
</evidence>
<keyword evidence="8" id="KW-0133">Cell shape</keyword>
<dbReference type="InterPro" id="IPR001264">
    <property type="entry name" value="Glyco_trans_51"/>
</dbReference>
<dbReference type="Pfam" id="PF00905">
    <property type="entry name" value="Transpeptidase"/>
    <property type="match status" value="1"/>
</dbReference>
<keyword evidence="10" id="KW-0511">Multifunctional enzyme</keyword>
<dbReference type="InterPro" id="IPR023346">
    <property type="entry name" value="Lysozyme-like_dom_sf"/>
</dbReference>
<protein>
    <submittedName>
        <fullName evidence="17">Penicillin-binding protein</fullName>
    </submittedName>
</protein>
<organism evidence="17 18">
    <name type="scientific">Schaalia turicensis</name>
    <dbReference type="NCBI Taxonomy" id="131111"/>
    <lineage>
        <taxon>Bacteria</taxon>
        <taxon>Bacillati</taxon>
        <taxon>Actinomycetota</taxon>
        <taxon>Actinomycetes</taxon>
        <taxon>Actinomycetales</taxon>
        <taxon>Actinomycetaceae</taxon>
        <taxon>Schaalia</taxon>
    </lineage>
</organism>
<dbReference type="OrthoDB" id="9766909at2"/>
<evidence type="ECO:0000256" key="14">
    <source>
        <dbReference type="SAM" id="MobiDB-lite"/>
    </source>
</evidence>
<evidence type="ECO:0000256" key="2">
    <source>
        <dbReference type="ARBA" id="ARBA00007739"/>
    </source>
</evidence>
<evidence type="ECO:0000256" key="1">
    <source>
        <dbReference type="ARBA" id="ARBA00007090"/>
    </source>
</evidence>
<accession>A0A2I1I3B9</accession>
<dbReference type="GO" id="GO:0030288">
    <property type="term" value="C:outer membrane-bounded periplasmic space"/>
    <property type="evidence" value="ECO:0007669"/>
    <property type="project" value="TreeGrafter"/>
</dbReference>
<comment type="catalytic activity">
    <reaction evidence="12">
        <text>Preferential cleavage: (Ac)2-L-Lys-D-Ala-|-D-Ala. Also transpeptidation of peptidyl-alanyl moieties that are N-acyl substituents of D-alanine.</text>
        <dbReference type="EC" id="3.4.16.4"/>
    </reaction>
</comment>
<feature type="compositionally biased region" description="Low complexity" evidence="14">
    <location>
        <begin position="689"/>
        <end position="700"/>
    </location>
</feature>
<proteinExistence type="inferred from homology"/>
<comment type="similarity">
    <text evidence="2">In the N-terminal section; belongs to the glycosyltransferase 51 family.</text>
</comment>
<dbReference type="Gene3D" id="1.10.3810.10">
    <property type="entry name" value="Biosynthetic peptidoglycan transglycosylase-like"/>
    <property type="match status" value="1"/>
</dbReference>
<keyword evidence="9" id="KW-0573">Peptidoglycan synthesis</keyword>
<evidence type="ECO:0000256" key="10">
    <source>
        <dbReference type="ARBA" id="ARBA00023268"/>
    </source>
</evidence>
<comment type="catalytic activity">
    <reaction evidence="13">
        <text>[GlcNAc-(1-&gt;4)-Mur2Ac(oyl-L-Ala-gamma-D-Glu-L-Lys-D-Ala-D-Ala)](n)-di-trans,octa-cis-undecaprenyl diphosphate + beta-D-GlcNAc-(1-&gt;4)-Mur2Ac(oyl-L-Ala-gamma-D-Glu-L-Lys-D-Ala-D-Ala)-di-trans,octa-cis-undecaprenyl diphosphate = [GlcNAc-(1-&gt;4)-Mur2Ac(oyl-L-Ala-gamma-D-Glu-L-Lys-D-Ala-D-Ala)](n+1)-di-trans,octa-cis-undecaprenyl diphosphate + di-trans,octa-cis-undecaprenyl diphosphate + H(+)</text>
        <dbReference type="Rhea" id="RHEA:23708"/>
        <dbReference type="Rhea" id="RHEA-COMP:9602"/>
        <dbReference type="Rhea" id="RHEA-COMP:9603"/>
        <dbReference type="ChEBI" id="CHEBI:15378"/>
        <dbReference type="ChEBI" id="CHEBI:58405"/>
        <dbReference type="ChEBI" id="CHEBI:60033"/>
        <dbReference type="ChEBI" id="CHEBI:78435"/>
        <dbReference type="EC" id="2.4.99.28"/>
    </reaction>
</comment>
<dbReference type="InterPro" id="IPR012338">
    <property type="entry name" value="Beta-lactam/transpept-like"/>
</dbReference>
<dbReference type="Proteomes" id="UP000234545">
    <property type="component" value="Unassembled WGS sequence"/>
</dbReference>
<dbReference type="GO" id="GO:0008658">
    <property type="term" value="F:penicillin binding"/>
    <property type="evidence" value="ECO:0007669"/>
    <property type="project" value="InterPro"/>
</dbReference>
<keyword evidence="7" id="KW-0378">Hydrolase</keyword>
<dbReference type="GO" id="GO:0006508">
    <property type="term" value="P:proteolysis"/>
    <property type="evidence" value="ECO:0007669"/>
    <property type="project" value="UniProtKB-KW"/>
</dbReference>
<evidence type="ECO:0000256" key="11">
    <source>
        <dbReference type="ARBA" id="ARBA00023316"/>
    </source>
</evidence>
<feature type="domain" description="Penicillin-binding protein transpeptidase" evidence="15">
    <location>
        <begin position="370"/>
        <end position="622"/>
    </location>
</feature>
<feature type="domain" description="Glycosyl transferase family 51" evidence="16">
    <location>
        <begin position="77"/>
        <end position="264"/>
    </location>
</feature>
<comment type="caution">
    <text evidence="17">The sequence shown here is derived from an EMBL/GenBank/DDBJ whole genome shotgun (WGS) entry which is preliminary data.</text>
</comment>
<dbReference type="RefSeq" id="WP_101628757.1">
    <property type="nucleotide sequence ID" value="NZ_PKKJ01000021.1"/>
</dbReference>
<comment type="similarity">
    <text evidence="1">In the C-terminal section; belongs to the transpeptidase family.</text>
</comment>
<evidence type="ECO:0000313" key="18">
    <source>
        <dbReference type="Proteomes" id="UP000234545"/>
    </source>
</evidence>
<dbReference type="Pfam" id="PF00912">
    <property type="entry name" value="Transgly"/>
    <property type="match status" value="1"/>
</dbReference>
<dbReference type="FunFam" id="1.10.3810.10:FF:000001">
    <property type="entry name" value="Penicillin-binding protein 1A"/>
    <property type="match status" value="1"/>
</dbReference>